<name>A0A183IJL8_9BILA</name>
<dbReference type="Proteomes" id="UP000270296">
    <property type="component" value="Unassembled WGS sequence"/>
</dbReference>
<gene>
    <name evidence="1" type="ORF">SBAD_LOCUS3814</name>
</gene>
<reference evidence="1 2" key="2">
    <citation type="submission" date="2018-11" db="EMBL/GenBank/DDBJ databases">
        <authorList>
            <consortium name="Pathogen Informatics"/>
        </authorList>
    </citation>
    <scope>NUCLEOTIDE SEQUENCE [LARGE SCALE GENOMIC DNA]</scope>
</reference>
<accession>A0A183IJL8</accession>
<keyword evidence="2" id="KW-1185">Reference proteome</keyword>
<dbReference type="EMBL" id="UZAM01007967">
    <property type="protein sequence ID" value="VDP02451.1"/>
    <property type="molecule type" value="Genomic_DNA"/>
</dbReference>
<sequence>MYRNRANACRWKQLLRQAALPQRKPAGRPAELTYRSSTDHPIRRNLLVLSCTLTTKLEHLWTCLTEFES</sequence>
<organism evidence="3">
    <name type="scientific">Soboliphyme baturini</name>
    <dbReference type="NCBI Taxonomy" id="241478"/>
    <lineage>
        <taxon>Eukaryota</taxon>
        <taxon>Metazoa</taxon>
        <taxon>Ecdysozoa</taxon>
        <taxon>Nematoda</taxon>
        <taxon>Enoplea</taxon>
        <taxon>Dorylaimia</taxon>
        <taxon>Dioctophymatida</taxon>
        <taxon>Dioctophymatoidea</taxon>
        <taxon>Soboliphymatidae</taxon>
        <taxon>Soboliphyme</taxon>
    </lineage>
</organism>
<dbReference type="WBParaSite" id="SBAD_0000398401-mRNA-1">
    <property type="protein sequence ID" value="SBAD_0000398401-mRNA-1"/>
    <property type="gene ID" value="SBAD_0000398401"/>
</dbReference>
<reference evidence="3" key="1">
    <citation type="submission" date="2016-06" db="UniProtKB">
        <authorList>
            <consortium name="WormBaseParasite"/>
        </authorList>
    </citation>
    <scope>IDENTIFICATION</scope>
</reference>
<evidence type="ECO:0000313" key="3">
    <source>
        <dbReference type="WBParaSite" id="SBAD_0000398401-mRNA-1"/>
    </source>
</evidence>
<protein>
    <submittedName>
        <fullName evidence="1 3">Uncharacterized protein</fullName>
    </submittedName>
</protein>
<evidence type="ECO:0000313" key="2">
    <source>
        <dbReference type="Proteomes" id="UP000270296"/>
    </source>
</evidence>
<evidence type="ECO:0000313" key="1">
    <source>
        <dbReference type="EMBL" id="VDP02451.1"/>
    </source>
</evidence>
<proteinExistence type="predicted"/>
<dbReference type="AlphaFoldDB" id="A0A183IJL8"/>